<accession>A0A2K9NDQ2</accession>
<reference evidence="1 2" key="1">
    <citation type="submission" date="2017-12" db="EMBL/GenBank/DDBJ databases">
        <title>Genomes of bacteria within cyanobacterial aggregates.</title>
        <authorList>
            <person name="Cai H."/>
        </authorList>
    </citation>
    <scope>NUCLEOTIDE SEQUENCE [LARGE SCALE GENOMIC DNA]</scope>
    <source>
        <strain evidence="1 2">TH16</strain>
    </source>
</reference>
<proteinExistence type="predicted"/>
<evidence type="ECO:0000313" key="2">
    <source>
        <dbReference type="Proteomes" id="UP000234752"/>
    </source>
</evidence>
<gene>
    <name evidence="1" type="ORF">C0V82_14080</name>
</gene>
<dbReference type="Proteomes" id="UP000234752">
    <property type="component" value="Chromosome eg_1"/>
</dbReference>
<dbReference type="EMBL" id="CP025611">
    <property type="protein sequence ID" value="AUN31234.1"/>
    <property type="molecule type" value="Genomic_DNA"/>
</dbReference>
<organism evidence="1 2">
    <name type="scientific">Niveispirillum cyanobacteriorum</name>
    <dbReference type="NCBI Taxonomy" id="1612173"/>
    <lineage>
        <taxon>Bacteria</taxon>
        <taxon>Pseudomonadati</taxon>
        <taxon>Pseudomonadota</taxon>
        <taxon>Alphaproteobacteria</taxon>
        <taxon>Rhodospirillales</taxon>
        <taxon>Azospirillaceae</taxon>
        <taxon>Niveispirillum</taxon>
    </lineage>
</organism>
<name>A0A2K9NDQ2_9PROT</name>
<dbReference type="AlphaFoldDB" id="A0A2K9NDQ2"/>
<evidence type="ECO:0000313" key="1">
    <source>
        <dbReference type="EMBL" id="AUN31234.1"/>
    </source>
</evidence>
<keyword evidence="2" id="KW-1185">Reference proteome</keyword>
<dbReference type="OrthoDB" id="973813at2"/>
<protein>
    <submittedName>
        <fullName evidence="1">Uncharacterized protein</fullName>
    </submittedName>
</protein>
<dbReference type="RefSeq" id="WP_102112841.1">
    <property type="nucleotide sequence ID" value="NZ_BMGN01000005.1"/>
</dbReference>
<sequence>MNWLMRAWPYDPSLGVEVPVYASLRGWRTRPDEPDAEPNIYWDRRIEVPLNVISSLFDGDQVGGRSTASVGSVKIANSDGALDRWLDLDWDGRRIELYRYLGADPAPKYLAGWTLVTRRTVEEIVPGDELELVLTTAQARFTAKARRGVFGGTGGIDGGESLKGRSQPFLLGVRRRFEPVLIDAEYNIYLVDPAGFDALLSADDGGDPFALGPDVAGYTALRALDMASLDVATAKAAGLVRLSEKPLYRLRLSARGVAPGGVWISRAADLAVHVATAFAGLTAPEIDAASVAALNSLQPADLGYWYDGTSDLTAEAVLDEIMDTVGGFWGVTAAGLFTVGRYDLPAAEPSARFTARDMLRLTPQQPARRIKTVRLSYRPGLALAEQEIAESATAAVRELAGQDREWTAPATDAATATESLLAETLDKDTLFDQLAAAEAERNRLLAVLSARRRPFDAVVPLDDVSEAVRVGQTIEIADQRYGLANGRLVVVLAATQDAQPDIPEAILTVL</sequence>
<dbReference type="KEGG" id="ncb:C0V82_14080"/>